<evidence type="ECO:0000256" key="1">
    <source>
        <dbReference type="ARBA" id="ARBA00022574"/>
    </source>
</evidence>
<dbReference type="GO" id="GO:0005737">
    <property type="term" value="C:cytoplasm"/>
    <property type="evidence" value="ECO:0007669"/>
    <property type="project" value="TreeGrafter"/>
</dbReference>
<dbReference type="InterPro" id="IPR036322">
    <property type="entry name" value="WD40_repeat_dom_sf"/>
</dbReference>
<keyword evidence="4" id="KW-1185">Reference proteome</keyword>
<feature type="non-terminal residue" evidence="3">
    <location>
        <position position="90"/>
    </location>
</feature>
<dbReference type="InterPro" id="IPR049916">
    <property type="entry name" value="WDR72-like"/>
</dbReference>
<dbReference type="AlphaFoldDB" id="A0A4Y2NA86"/>
<dbReference type="PANTHER" id="PTHR44099:SF4">
    <property type="entry name" value="RABCONNECTIN-3B, ISOFORM A"/>
    <property type="match status" value="1"/>
</dbReference>
<organism evidence="3 4">
    <name type="scientific">Araneus ventricosus</name>
    <name type="common">Orbweaver spider</name>
    <name type="synonym">Epeira ventricosa</name>
    <dbReference type="NCBI Taxonomy" id="182803"/>
    <lineage>
        <taxon>Eukaryota</taxon>
        <taxon>Metazoa</taxon>
        <taxon>Ecdysozoa</taxon>
        <taxon>Arthropoda</taxon>
        <taxon>Chelicerata</taxon>
        <taxon>Arachnida</taxon>
        <taxon>Araneae</taxon>
        <taxon>Araneomorphae</taxon>
        <taxon>Entelegynae</taxon>
        <taxon>Araneoidea</taxon>
        <taxon>Araneidae</taxon>
        <taxon>Araneus</taxon>
    </lineage>
</organism>
<dbReference type="EMBL" id="BGPR01127068">
    <property type="protein sequence ID" value="GBN36348.1"/>
    <property type="molecule type" value="Genomic_DNA"/>
</dbReference>
<dbReference type="InterPro" id="IPR001680">
    <property type="entry name" value="WD40_rpt"/>
</dbReference>
<accession>A0A4Y2NA86</accession>
<protein>
    <submittedName>
        <fullName evidence="3">WD repeat-containing protein 7</fullName>
    </submittedName>
</protein>
<dbReference type="SUPFAM" id="SSF50978">
    <property type="entry name" value="WD40 repeat-like"/>
    <property type="match status" value="1"/>
</dbReference>
<keyword evidence="2" id="KW-0677">Repeat</keyword>
<name>A0A4Y2NA86_ARAVE</name>
<keyword evidence="1" id="KW-0853">WD repeat</keyword>
<dbReference type="Pfam" id="PF00400">
    <property type="entry name" value="WD40"/>
    <property type="match status" value="2"/>
</dbReference>
<evidence type="ECO:0000313" key="4">
    <source>
        <dbReference type="Proteomes" id="UP000499080"/>
    </source>
</evidence>
<evidence type="ECO:0000313" key="3">
    <source>
        <dbReference type="EMBL" id="GBN36348.1"/>
    </source>
</evidence>
<dbReference type="OrthoDB" id="6413094at2759"/>
<dbReference type="InterPro" id="IPR019775">
    <property type="entry name" value="WD40_repeat_CS"/>
</dbReference>
<evidence type="ECO:0000256" key="2">
    <source>
        <dbReference type="ARBA" id="ARBA00022737"/>
    </source>
</evidence>
<dbReference type="Gene3D" id="2.130.10.10">
    <property type="entry name" value="YVTN repeat-like/Quinoprotein amine dehydrogenase"/>
    <property type="match status" value="1"/>
</dbReference>
<dbReference type="InterPro" id="IPR015943">
    <property type="entry name" value="WD40/YVTN_repeat-like_dom_sf"/>
</dbReference>
<comment type="caution">
    <text evidence="3">The sequence shown here is derived from an EMBL/GenBank/DDBJ whole genome shotgun (WGS) entry which is preliminary data.</text>
</comment>
<dbReference type="PROSITE" id="PS00678">
    <property type="entry name" value="WD_REPEATS_1"/>
    <property type="match status" value="1"/>
</dbReference>
<proteinExistence type="predicted"/>
<dbReference type="PANTHER" id="PTHR44099">
    <property type="entry name" value="RABCONNECTIN-3B, ISOFORM A"/>
    <property type="match status" value="1"/>
</dbReference>
<dbReference type="Proteomes" id="UP000499080">
    <property type="component" value="Unassembled WGS sequence"/>
</dbReference>
<sequence length="90" mass="9709">MTVSNQLVVPVTLWGRAAPTHCISVIYLTHDQKTIITGCNDGRICVWDFKDKQKIIPRCLLFGHTAPVLCLSHGSAATDSTLLVSSSEAG</sequence>
<reference evidence="3 4" key="1">
    <citation type="journal article" date="2019" name="Sci. Rep.">
        <title>Orb-weaving spider Araneus ventricosus genome elucidates the spidroin gene catalogue.</title>
        <authorList>
            <person name="Kono N."/>
            <person name="Nakamura H."/>
            <person name="Ohtoshi R."/>
            <person name="Moran D.A.P."/>
            <person name="Shinohara A."/>
            <person name="Yoshida Y."/>
            <person name="Fujiwara M."/>
            <person name="Mori M."/>
            <person name="Tomita M."/>
            <person name="Arakawa K."/>
        </authorList>
    </citation>
    <scope>NUCLEOTIDE SEQUENCE [LARGE SCALE GENOMIC DNA]</scope>
</reference>
<gene>
    <name evidence="3" type="primary">WDR7_3</name>
    <name evidence="3" type="ORF">AVEN_24700_1</name>
</gene>